<protein>
    <recommendedName>
        <fullName evidence="1">TELO2 ARM repeat domain-containing protein</fullName>
    </recommendedName>
</protein>
<organism evidence="2 3">
    <name type="scientific">Trema orientale</name>
    <name type="common">Charcoal tree</name>
    <name type="synonym">Celtis orientalis</name>
    <dbReference type="NCBI Taxonomy" id="63057"/>
    <lineage>
        <taxon>Eukaryota</taxon>
        <taxon>Viridiplantae</taxon>
        <taxon>Streptophyta</taxon>
        <taxon>Embryophyta</taxon>
        <taxon>Tracheophyta</taxon>
        <taxon>Spermatophyta</taxon>
        <taxon>Magnoliopsida</taxon>
        <taxon>eudicotyledons</taxon>
        <taxon>Gunneridae</taxon>
        <taxon>Pentapetalae</taxon>
        <taxon>rosids</taxon>
        <taxon>fabids</taxon>
        <taxon>Rosales</taxon>
        <taxon>Cannabaceae</taxon>
        <taxon>Trema</taxon>
    </lineage>
</organism>
<dbReference type="OrthoDB" id="10258062at2759"/>
<dbReference type="GO" id="GO:0051083">
    <property type="term" value="P:'de novo' cotranslational protein folding"/>
    <property type="evidence" value="ECO:0007669"/>
    <property type="project" value="TreeGrafter"/>
</dbReference>
<dbReference type="InParanoid" id="A0A2P5EIE7"/>
<dbReference type="InterPro" id="IPR051970">
    <property type="entry name" value="TEL2_Regulation"/>
</dbReference>
<evidence type="ECO:0000259" key="1">
    <source>
        <dbReference type="Pfam" id="PF25320"/>
    </source>
</evidence>
<reference evidence="3" key="1">
    <citation type="submission" date="2016-06" db="EMBL/GenBank/DDBJ databases">
        <title>Parallel loss of symbiosis genes in relatives of nitrogen-fixing non-legume Parasponia.</title>
        <authorList>
            <person name="Van Velzen R."/>
            <person name="Holmer R."/>
            <person name="Bu F."/>
            <person name="Rutten L."/>
            <person name="Van Zeijl A."/>
            <person name="Liu W."/>
            <person name="Santuari L."/>
            <person name="Cao Q."/>
            <person name="Sharma T."/>
            <person name="Shen D."/>
            <person name="Roswanjaya Y."/>
            <person name="Wardhani T."/>
            <person name="Kalhor M.S."/>
            <person name="Jansen J."/>
            <person name="Van den Hoogen J."/>
            <person name="Gungor B."/>
            <person name="Hartog M."/>
            <person name="Hontelez J."/>
            <person name="Verver J."/>
            <person name="Yang W.-C."/>
            <person name="Schijlen E."/>
            <person name="Repin R."/>
            <person name="Schilthuizen M."/>
            <person name="Schranz E."/>
            <person name="Heidstra R."/>
            <person name="Miyata K."/>
            <person name="Fedorova E."/>
            <person name="Kohlen W."/>
            <person name="Bisseling T."/>
            <person name="Smit S."/>
            <person name="Geurts R."/>
        </authorList>
    </citation>
    <scope>NUCLEOTIDE SEQUENCE [LARGE SCALE GENOMIC DNA]</scope>
    <source>
        <strain evidence="3">cv. RG33-2</strain>
    </source>
</reference>
<dbReference type="STRING" id="63057.A0A2P5EIE7"/>
<sequence length="447" mass="50748">MMEEEEGPKRKKVVEAQVLDRVGEVISGIKKAKHVDQVICSLHSLAILLFPLDSSLLSGSIDERYRKQILSAKVPSSDERSEWWQAFYRGTGFPTMARVLLREVASNWLACFPISARRHVYDAFLVNGLMTEVVQTLVPCLQPTGTDGLDVQAVRSNTERLIILCLLENDGVVQMAREFGSSCQTGDSGDEHFKTTVSMVAQVVSSIPDKAQMGAPVSLSSHLFFRQITIQLLSLAEERNLNLVNGGAIFNKSEMDSTFLLVGEIFSRICRRGSADVLVNEIVRRVLRLMQSIFSSNDYSLVADLIGSNPASQFWLNMMLSIKDSYAVERMSEKFLHELATQRVSDVEAYWILWLLFCRSFAHQASFRSMFVDKFLFWKVFPVCCLRWILHFALLERPPDVNLIPKGHNNRNFLETLQHLLSVWSKREFVQSATTEQQICILFSLSY</sequence>
<evidence type="ECO:0000313" key="2">
    <source>
        <dbReference type="EMBL" id="PON85284.1"/>
    </source>
</evidence>
<dbReference type="GO" id="GO:0051879">
    <property type="term" value="F:Hsp90 protein binding"/>
    <property type="evidence" value="ECO:0007669"/>
    <property type="project" value="TreeGrafter"/>
</dbReference>
<gene>
    <name evidence="2" type="ORF">TorRG33x02_189520</name>
</gene>
<keyword evidence="3" id="KW-1185">Reference proteome</keyword>
<accession>A0A2P5EIE7</accession>
<name>A0A2P5EIE7_TREOI</name>
<dbReference type="EMBL" id="JXTC01000150">
    <property type="protein sequence ID" value="PON85284.1"/>
    <property type="molecule type" value="Genomic_DNA"/>
</dbReference>
<dbReference type="PANTHER" id="PTHR15830:SF10">
    <property type="entry name" value="TELOMERE LENGTH REGULATION PROTEIN TEL2 HOMOLOG"/>
    <property type="match status" value="1"/>
</dbReference>
<dbReference type="Pfam" id="PF25320">
    <property type="entry name" value="TELO2_ARM"/>
    <property type="match status" value="1"/>
</dbReference>
<comment type="caution">
    <text evidence="2">The sequence shown here is derived from an EMBL/GenBank/DDBJ whole genome shotgun (WGS) entry which is preliminary data.</text>
</comment>
<proteinExistence type="predicted"/>
<dbReference type="Proteomes" id="UP000237000">
    <property type="component" value="Unassembled WGS sequence"/>
</dbReference>
<dbReference type="AlphaFoldDB" id="A0A2P5EIE7"/>
<dbReference type="GO" id="GO:0042162">
    <property type="term" value="F:telomeric DNA binding"/>
    <property type="evidence" value="ECO:0007669"/>
    <property type="project" value="TreeGrafter"/>
</dbReference>
<dbReference type="GO" id="GO:0005829">
    <property type="term" value="C:cytosol"/>
    <property type="evidence" value="ECO:0007669"/>
    <property type="project" value="TreeGrafter"/>
</dbReference>
<evidence type="ECO:0000313" key="3">
    <source>
        <dbReference type="Proteomes" id="UP000237000"/>
    </source>
</evidence>
<dbReference type="InterPro" id="IPR057348">
    <property type="entry name" value="TELO2_ARM"/>
</dbReference>
<feature type="domain" description="TELO2 ARM repeat" evidence="1">
    <location>
        <begin position="275"/>
        <end position="441"/>
    </location>
</feature>
<dbReference type="PANTHER" id="PTHR15830">
    <property type="entry name" value="TELOMERE LENGTH REGULATION PROTEIN TEL2 FAMILY MEMBER"/>
    <property type="match status" value="1"/>
</dbReference>